<protein>
    <submittedName>
        <fullName evidence="2">DUF4949 domain-containing protein</fullName>
    </submittedName>
</protein>
<dbReference type="InterPro" id="IPR032540">
    <property type="entry name" value="DUF4949"/>
</dbReference>
<dbReference type="Proteomes" id="UP000866496">
    <property type="component" value="Unassembled WGS sequence"/>
</dbReference>
<reference evidence="2" key="1">
    <citation type="journal article" date="2018" name="Genome Biol.">
        <title>SKESA: strategic k-mer extension for scrupulous assemblies.</title>
        <authorList>
            <person name="Souvorov A."/>
            <person name="Agarwala R."/>
            <person name="Lipman D.J."/>
        </authorList>
    </citation>
    <scope>NUCLEOTIDE SEQUENCE</scope>
    <source>
        <strain evidence="2">AZ00058701</strain>
        <strain evidence="3">CL18-200174</strain>
    </source>
</reference>
<accession>A0A2S6EP12</accession>
<evidence type="ECO:0000313" key="4">
    <source>
        <dbReference type="Proteomes" id="UP000866496"/>
    </source>
</evidence>
<comment type="caution">
    <text evidence="2">The sequence shown here is derived from an EMBL/GenBank/DDBJ whole genome shotgun (WGS) entry which is preliminary data.</text>
</comment>
<evidence type="ECO:0000313" key="3">
    <source>
        <dbReference type="EMBL" id="HAU2395910.1"/>
    </source>
</evidence>
<name>A0A2S6EP12_LEGPN</name>
<sequence length="150" mass="16175">MRGIKNNSGVKNMMFQSKLATFFGALILAGSAFASQQGACPDINVIKAEGLPMAEEIGMNYYLAYNISDYSTSSVWGFFIAPIEADSEEGALEASNEVLSMMNAPGVPHQQDEDIICSYDTGTPNLIAAAIKDGSQISPMKLKQYFKSAR</sequence>
<reference evidence="2" key="2">
    <citation type="submission" date="2019-10" db="EMBL/GenBank/DDBJ databases">
        <authorList>
            <consortium name="NCBI Pathogen Detection Project"/>
        </authorList>
    </citation>
    <scope>NUCLEOTIDE SEQUENCE</scope>
    <source>
        <strain evidence="2">AZ00058701</strain>
        <strain evidence="3">CL18-200174</strain>
    </source>
</reference>
<dbReference type="EMBL" id="DACWHX010000012">
    <property type="protein sequence ID" value="HAU1880683.1"/>
    <property type="molecule type" value="Genomic_DNA"/>
</dbReference>
<keyword evidence="1" id="KW-0732">Signal</keyword>
<evidence type="ECO:0000256" key="1">
    <source>
        <dbReference type="SAM" id="SignalP"/>
    </source>
</evidence>
<dbReference type="AlphaFoldDB" id="A0A2S6EP12"/>
<dbReference type="Pfam" id="PF16307">
    <property type="entry name" value="DUF4949"/>
    <property type="match status" value="1"/>
</dbReference>
<proteinExistence type="predicted"/>
<evidence type="ECO:0000313" key="2">
    <source>
        <dbReference type="EMBL" id="HAU1880683.1"/>
    </source>
</evidence>
<gene>
    <name evidence="2" type="ORF">JBJ86_10585</name>
    <name evidence="3" type="ORF">JBK99_06130</name>
</gene>
<dbReference type="Proteomes" id="UP000863577">
    <property type="component" value="Unassembled WGS sequence"/>
</dbReference>
<feature type="signal peptide" evidence="1">
    <location>
        <begin position="1"/>
        <end position="34"/>
    </location>
</feature>
<dbReference type="EMBL" id="DACWOD010000004">
    <property type="protein sequence ID" value="HAU2395910.1"/>
    <property type="molecule type" value="Genomic_DNA"/>
</dbReference>
<organism evidence="2 4">
    <name type="scientific">Legionella pneumophila</name>
    <dbReference type="NCBI Taxonomy" id="446"/>
    <lineage>
        <taxon>Bacteria</taxon>
        <taxon>Pseudomonadati</taxon>
        <taxon>Pseudomonadota</taxon>
        <taxon>Gammaproteobacteria</taxon>
        <taxon>Legionellales</taxon>
        <taxon>Legionellaceae</taxon>
        <taxon>Legionella</taxon>
    </lineage>
</organism>
<feature type="chain" id="PRO_5043160528" evidence="1">
    <location>
        <begin position="35"/>
        <end position="150"/>
    </location>
</feature>